<reference evidence="3" key="1">
    <citation type="journal article" date="2014" name="Science">
        <title>Ancient hybridizations among the ancestral genomes of bread wheat.</title>
        <authorList>
            <consortium name="International Wheat Genome Sequencing Consortium,"/>
            <person name="Marcussen T."/>
            <person name="Sandve S.R."/>
            <person name="Heier L."/>
            <person name="Spannagl M."/>
            <person name="Pfeifer M."/>
            <person name="Jakobsen K.S."/>
            <person name="Wulff B.B."/>
            <person name="Steuernagel B."/>
            <person name="Mayer K.F."/>
            <person name="Olsen O.A."/>
        </authorList>
    </citation>
    <scope>NUCLEOTIDE SEQUENCE [LARGE SCALE GENOMIC DNA]</scope>
    <source>
        <strain evidence="3">cv. AL8/78</strain>
    </source>
</reference>
<accession>A0A453G6T3</accession>
<protein>
    <submittedName>
        <fullName evidence="2">Uncharacterized protein</fullName>
    </submittedName>
</protein>
<reference evidence="3" key="2">
    <citation type="journal article" date="2017" name="Nat. Plants">
        <title>The Aegilops tauschii genome reveals multiple impacts of transposons.</title>
        <authorList>
            <person name="Zhao G."/>
            <person name="Zou C."/>
            <person name="Li K."/>
            <person name="Wang K."/>
            <person name="Li T."/>
            <person name="Gao L."/>
            <person name="Zhang X."/>
            <person name="Wang H."/>
            <person name="Yang Z."/>
            <person name="Liu X."/>
            <person name="Jiang W."/>
            <person name="Mao L."/>
            <person name="Kong X."/>
            <person name="Jiao Y."/>
            <person name="Jia J."/>
        </authorList>
    </citation>
    <scope>NUCLEOTIDE SEQUENCE [LARGE SCALE GENOMIC DNA]</scope>
    <source>
        <strain evidence="3">cv. AL8/78</strain>
    </source>
</reference>
<proteinExistence type="predicted"/>
<dbReference type="EnsemblPlants" id="AET3Gv20904400.2">
    <property type="protein sequence ID" value="AET3Gv20904400.2"/>
    <property type="gene ID" value="AET3Gv20904400"/>
</dbReference>
<name>A0A453G6T3_AEGTS</name>
<reference evidence="2" key="4">
    <citation type="submission" date="2019-03" db="UniProtKB">
        <authorList>
            <consortium name="EnsemblPlants"/>
        </authorList>
    </citation>
    <scope>IDENTIFICATION</scope>
</reference>
<reference evidence="2" key="5">
    <citation type="journal article" date="2021" name="G3 (Bethesda)">
        <title>Aegilops tauschii genome assembly Aet v5.0 features greater sequence contiguity and improved annotation.</title>
        <authorList>
            <person name="Wang L."/>
            <person name="Zhu T."/>
            <person name="Rodriguez J.C."/>
            <person name="Deal K.R."/>
            <person name="Dubcovsky J."/>
            <person name="McGuire P.E."/>
            <person name="Lux T."/>
            <person name="Spannagl M."/>
            <person name="Mayer K.F.X."/>
            <person name="Baldrich P."/>
            <person name="Meyers B.C."/>
            <person name="Huo N."/>
            <person name="Gu Y.Q."/>
            <person name="Zhou H."/>
            <person name="Devos K.M."/>
            <person name="Bennetzen J.L."/>
            <person name="Unver T."/>
            <person name="Budak H."/>
            <person name="Gulick P.J."/>
            <person name="Galiba G."/>
            <person name="Kalapos B."/>
            <person name="Nelson D.R."/>
            <person name="Li P."/>
            <person name="You F.M."/>
            <person name="Luo M.C."/>
            <person name="Dvorak J."/>
        </authorList>
    </citation>
    <scope>NUCLEOTIDE SEQUENCE [LARGE SCALE GENOMIC DNA]</scope>
    <source>
        <strain evidence="2">cv. AL8/78</strain>
    </source>
</reference>
<organism evidence="2 3">
    <name type="scientific">Aegilops tauschii subsp. strangulata</name>
    <name type="common">Goatgrass</name>
    <dbReference type="NCBI Taxonomy" id="200361"/>
    <lineage>
        <taxon>Eukaryota</taxon>
        <taxon>Viridiplantae</taxon>
        <taxon>Streptophyta</taxon>
        <taxon>Embryophyta</taxon>
        <taxon>Tracheophyta</taxon>
        <taxon>Spermatophyta</taxon>
        <taxon>Magnoliopsida</taxon>
        <taxon>Liliopsida</taxon>
        <taxon>Poales</taxon>
        <taxon>Poaceae</taxon>
        <taxon>BOP clade</taxon>
        <taxon>Pooideae</taxon>
        <taxon>Triticodae</taxon>
        <taxon>Triticeae</taxon>
        <taxon>Triticinae</taxon>
        <taxon>Aegilops</taxon>
    </lineage>
</organism>
<evidence type="ECO:0000313" key="3">
    <source>
        <dbReference type="Proteomes" id="UP000015105"/>
    </source>
</evidence>
<dbReference type="Gramene" id="AET3Gv20904400.2">
    <property type="protein sequence ID" value="AET3Gv20904400.2"/>
    <property type="gene ID" value="AET3Gv20904400"/>
</dbReference>
<evidence type="ECO:0000313" key="2">
    <source>
        <dbReference type="EnsemblPlants" id="AET3Gv20904400.2"/>
    </source>
</evidence>
<reference evidence="2" key="3">
    <citation type="journal article" date="2017" name="Nature">
        <title>Genome sequence of the progenitor of the wheat D genome Aegilops tauschii.</title>
        <authorList>
            <person name="Luo M.C."/>
            <person name="Gu Y.Q."/>
            <person name="Puiu D."/>
            <person name="Wang H."/>
            <person name="Twardziok S.O."/>
            <person name="Deal K.R."/>
            <person name="Huo N."/>
            <person name="Zhu T."/>
            <person name="Wang L."/>
            <person name="Wang Y."/>
            <person name="McGuire P.E."/>
            <person name="Liu S."/>
            <person name="Long H."/>
            <person name="Ramasamy R.K."/>
            <person name="Rodriguez J.C."/>
            <person name="Van S.L."/>
            <person name="Yuan L."/>
            <person name="Wang Z."/>
            <person name="Xia Z."/>
            <person name="Xiao L."/>
            <person name="Anderson O.D."/>
            <person name="Ouyang S."/>
            <person name="Liang Y."/>
            <person name="Zimin A.V."/>
            <person name="Pertea G."/>
            <person name="Qi P."/>
            <person name="Bennetzen J.L."/>
            <person name="Dai X."/>
            <person name="Dawson M.W."/>
            <person name="Muller H.G."/>
            <person name="Kugler K."/>
            <person name="Rivarola-Duarte L."/>
            <person name="Spannagl M."/>
            <person name="Mayer K.F.X."/>
            <person name="Lu F.H."/>
            <person name="Bevan M.W."/>
            <person name="Leroy P."/>
            <person name="Li P."/>
            <person name="You F.M."/>
            <person name="Sun Q."/>
            <person name="Liu Z."/>
            <person name="Lyons E."/>
            <person name="Wicker T."/>
            <person name="Salzberg S.L."/>
            <person name="Devos K.M."/>
            <person name="Dvorak J."/>
        </authorList>
    </citation>
    <scope>NUCLEOTIDE SEQUENCE [LARGE SCALE GENOMIC DNA]</scope>
    <source>
        <strain evidence="2">cv. AL8/78</strain>
    </source>
</reference>
<evidence type="ECO:0000256" key="1">
    <source>
        <dbReference type="SAM" id="MobiDB-lite"/>
    </source>
</evidence>
<sequence>TRLPHPGPRSGTRTVLEEAPAASFSSVKRNDSTHPSQPVRACVVTRGINRGNYTPARGLIKAQI</sequence>
<dbReference type="AlphaFoldDB" id="A0A453G6T3"/>
<feature type="region of interest" description="Disordered" evidence="1">
    <location>
        <begin position="1"/>
        <end position="37"/>
    </location>
</feature>
<dbReference type="Proteomes" id="UP000015105">
    <property type="component" value="Chromosome 3D"/>
</dbReference>
<keyword evidence="3" id="KW-1185">Reference proteome</keyword>